<evidence type="ECO:0000256" key="2">
    <source>
        <dbReference type="ARBA" id="ARBA00001913"/>
    </source>
</evidence>
<evidence type="ECO:0000256" key="7">
    <source>
        <dbReference type="ARBA" id="ARBA00022801"/>
    </source>
</evidence>
<keyword evidence="6" id="KW-0479">Metal-binding</keyword>
<keyword evidence="8" id="KW-0106">Calcium</keyword>
<evidence type="ECO:0000256" key="15">
    <source>
        <dbReference type="SAM" id="SignalP"/>
    </source>
</evidence>
<sequence length="744" mass="82153">MYCAIIVLCLLAAAQADSQYKNPNTAGGRTAMVHLFEWPWRSIARECEDFLGPHSFGGVQISPPHEHRILYDTNIQRPWYEAYQPVSYKLVSRRGNRAEFIDMVQRCNNAGVRIYVDAVVNHMCGGDAGVGKGYGDSAYDTDAYAFAEVPYDISHFNVPQGYEQCPTGGPINTYNSAQIVRNCNLEGLLDLDHSQGYVRDRIVDYFNDVINIGVAGFRVDASKHMWPDNIQAIFDMTDNLNTAYFPGNTRPFFYQEVIDQDTGEAVTAAEYINIARVTDFIYGREVSETFKGYKSLDSLSSFGIHWGVKISDETAVVFIDNHDNQRGHGGGGNVLMYKNQEDYKLAIAFMLSWPHGFPRIMSSYKFDQQWTGPPADNDWNTEEPTFNADGSCVSTDSYGWVCEHRWRGIKNMVEWRNQAGTEPVQNFWGDYSRLAFSRGNRAFIAIGRGGSSINERLQTGLPSGEYCNMAVVDYDSSARSCTGHSTVNVDSSGYADISISGNSGDNLLFIHVGASKDGPIVAPTSGPGEPTLVPTQGPTGGPQPTSPAGWERTVVFIYKPTSNGQDVFVRGGIDHSKRSGCSNNADSNNNCAMPITHRIGGGNSKFNDWKSGDDFLDWYGAESDQGKNQGQSAEGTPLVWTTNDAGYQHKVDTDGYGYTSLNVWGEHYWMLDINMDCSKTEEGWFELKGIVKTGGAEWESDRNQGSCSGSAGGSAPYSTGNHFARCGYLNKFSFDSNECQIDNL</sequence>
<keyword evidence="11 13" id="KW-0326">Glycosidase</keyword>
<feature type="domain" description="Alpha-amylase C-terminal" evidence="16">
    <location>
        <begin position="425"/>
        <end position="515"/>
    </location>
</feature>
<dbReference type="Proteomes" id="UP000007110">
    <property type="component" value="Unassembled WGS sequence"/>
</dbReference>
<dbReference type="InParanoid" id="A0A7M7PSL9"/>
<dbReference type="InterPro" id="IPR006046">
    <property type="entry name" value="Alpha_amylase"/>
</dbReference>
<evidence type="ECO:0000256" key="3">
    <source>
        <dbReference type="ARBA" id="ARBA00001923"/>
    </source>
</evidence>
<dbReference type="SUPFAM" id="SSF51445">
    <property type="entry name" value="(Trans)glycosidases"/>
    <property type="match status" value="1"/>
</dbReference>
<name>A0A7M7PSL9_STRPU</name>
<evidence type="ECO:0000313" key="18">
    <source>
        <dbReference type="EnsemblMetazoa" id="XP_030856128"/>
    </source>
</evidence>
<dbReference type="SMART" id="SM00642">
    <property type="entry name" value="Aamy"/>
    <property type="match status" value="1"/>
</dbReference>
<protein>
    <recommendedName>
        <fullName evidence="5 13">Alpha-amylase</fullName>
        <ecNumber evidence="5 13">3.2.1.1</ecNumber>
    </recommendedName>
</protein>
<evidence type="ECO:0000256" key="9">
    <source>
        <dbReference type="ARBA" id="ARBA00023214"/>
    </source>
</evidence>
<feature type="chain" id="PRO_5029564351" description="Alpha-amylase" evidence="15">
    <location>
        <begin position="17"/>
        <end position="744"/>
    </location>
</feature>
<reference evidence="18" key="2">
    <citation type="submission" date="2021-01" db="UniProtKB">
        <authorList>
            <consortium name="EnsemblMetazoa"/>
        </authorList>
    </citation>
    <scope>IDENTIFICATION</scope>
</reference>
<evidence type="ECO:0000256" key="14">
    <source>
        <dbReference type="SAM" id="MobiDB-lite"/>
    </source>
</evidence>
<proteinExistence type="inferred from homology"/>
<comment type="catalytic activity">
    <reaction evidence="1 13">
        <text>Endohydrolysis of (1-&gt;4)-alpha-D-glucosidic linkages in polysaccharides containing three or more (1-&gt;4)-alpha-linked D-glucose units.</text>
        <dbReference type="EC" id="3.2.1.1"/>
    </reaction>
</comment>
<feature type="compositionally biased region" description="Low complexity" evidence="14">
    <location>
        <begin position="530"/>
        <end position="548"/>
    </location>
</feature>
<dbReference type="SUPFAM" id="SSF51011">
    <property type="entry name" value="Glycosyl hydrolase domain"/>
    <property type="match status" value="1"/>
</dbReference>
<evidence type="ECO:0000256" key="6">
    <source>
        <dbReference type="ARBA" id="ARBA00022723"/>
    </source>
</evidence>
<accession>A0A7M7PSL9</accession>
<keyword evidence="9" id="KW-0868">Chloride</keyword>
<organism evidence="18 19">
    <name type="scientific">Strongylocentrotus purpuratus</name>
    <name type="common">Purple sea urchin</name>
    <dbReference type="NCBI Taxonomy" id="7668"/>
    <lineage>
        <taxon>Eukaryota</taxon>
        <taxon>Metazoa</taxon>
        <taxon>Echinodermata</taxon>
        <taxon>Eleutherozoa</taxon>
        <taxon>Echinozoa</taxon>
        <taxon>Echinoidea</taxon>
        <taxon>Euechinoidea</taxon>
        <taxon>Echinacea</taxon>
        <taxon>Camarodonta</taxon>
        <taxon>Echinidea</taxon>
        <taxon>Strongylocentrotidae</taxon>
        <taxon>Strongylocentrotus</taxon>
    </lineage>
</organism>
<dbReference type="InterPro" id="IPR006048">
    <property type="entry name" value="A-amylase/branching_C"/>
</dbReference>
<dbReference type="PRINTS" id="PR00110">
    <property type="entry name" value="ALPHAAMYLASE"/>
</dbReference>
<evidence type="ECO:0000256" key="13">
    <source>
        <dbReference type="RuleBase" id="RU361134"/>
    </source>
</evidence>
<dbReference type="GO" id="GO:0004556">
    <property type="term" value="F:alpha-amylase activity"/>
    <property type="evidence" value="ECO:0000318"/>
    <property type="project" value="GO_Central"/>
</dbReference>
<dbReference type="CDD" id="cd11317">
    <property type="entry name" value="AmyAc_bac_euk_AmyA"/>
    <property type="match status" value="1"/>
</dbReference>
<evidence type="ECO:0000259" key="17">
    <source>
        <dbReference type="SMART" id="SM00642"/>
    </source>
</evidence>
<evidence type="ECO:0000256" key="1">
    <source>
        <dbReference type="ARBA" id="ARBA00000548"/>
    </source>
</evidence>
<evidence type="ECO:0000256" key="5">
    <source>
        <dbReference type="ARBA" id="ARBA00012595"/>
    </source>
</evidence>
<keyword evidence="15" id="KW-0732">Signal</keyword>
<dbReference type="EnsemblMetazoa" id="XM_031000268">
    <property type="protein sequence ID" value="XP_030856128"/>
    <property type="gene ID" value="LOC576591"/>
</dbReference>
<feature type="domain" description="Glycosyl hydrolase family 13 catalytic" evidence="17">
    <location>
        <begin position="30"/>
        <end position="416"/>
    </location>
</feature>
<dbReference type="SMR" id="A0A7M7PSL9"/>
<dbReference type="InterPro" id="IPR031319">
    <property type="entry name" value="A-amylase_C"/>
</dbReference>
<evidence type="ECO:0000256" key="10">
    <source>
        <dbReference type="ARBA" id="ARBA00023277"/>
    </source>
</evidence>
<comment type="cofactor">
    <cofactor evidence="2">
        <name>Ca(2+)</name>
        <dbReference type="ChEBI" id="CHEBI:29108"/>
    </cofactor>
</comment>
<dbReference type="RefSeq" id="XP_030856128.1">
    <property type="nucleotide sequence ID" value="XM_031000268.1"/>
</dbReference>
<keyword evidence="19" id="KW-1185">Reference proteome</keyword>
<evidence type="ECO:0000256" key="4">
    <source>
        <dbReference type="ARBA" id="ARBA00008061"/>
    </source>
</evidence>
<dbReference type="AlphaFoldDB" id="A0A7M7PSL9"/>
<dbReference type="InterPro" id="IPR006047">
    <property type="entry name" value="GH13_cat_dom"/>
</dbReference>
<dbReference type="Gene3D" id="3.20.20.80">
    <property type="entry name" value="Glycosidases"/>
    <property type="match status" value="1"/>
</dbReference>
<dbReference type="GO" id="GO:0005615">
    <property type="term" value="C:extracellular space"/>
    <property type="evidence" value="ECO:0000318"/>
    <property type="project" value="GO_Central"/>
</dbReference>
<evidence type="ECO:0000259" key="16">
    <source>
        <dbReference type="SMART" id="SM00632"/>
    </source>
</evidence>
<reference evidence="19" key="1">
    <citation type="submission" date="2015-02" db="EMBL/GenBank/DDBJ databases">
        <title>Genome sequencing for Strongylocentrotus purpuratus.</title>
        <authorList>
            <person name="Murali S."/>
            <person name="Liu Y."/>
            <person name="Vee V."/>
            <person name="English A."/>
            <person name="Wang M."/>
            <person name="Skinner E."/>
            <person name="Han Y."/>
            <person name="Muzny D.M."/>
            <person name="Worley K.C."/>
            <person name="Gibbs R.A."/>
        </authorList>
    </citation>
    <scope>NUCLEOTIDE SEQUENCE</scope>
</reference>
<dbReference type="GO" id="GO:0046872">
    <property type="term" value="F:metal ion binding"/>
    <property type="evidence" value="ECO:0007669"/>
    <property type="project" value="UniProtKB-KW"/>
</dbReference>
<dbReference type="GeneID" id="576591"/>
<dbReference type="Gene3D" id="2.60.40.1180">
    <property type="entry name" value="Golgi alpha-mannosidase II"/>
    <property type="match status" value="1"/>
</dbReference>
<keyword evidence="7 13" id="KW-0378">Hydrolase</keyword>
<dbReference type="Pfam" id="PF00128">
    <property type="entry name" value="Alpha-amylase"/>
    <property type="match status" value="1"/>
</dbReference>
<comment type="cofactor">
    <cofactor evidence="3">
        <name>chloride</name>
        <dbReference type="ChEBI" id="CHEBI:17996"/>
    </cofactor>
</comment>
<dbReference type="KEGG" id="spu:576591"/>
<dbReference type="SMART" id="SM00632">
    <property type="entry name" value="Aamy_C"/>
    <property type="match status" value="1"/>
</dbReference>
<evidence type="ECO:0000313" key="19">
    <source>
        <dbReference type="Proteomes" id="UP000007110"/>
    </source>
</evidence>
<evidence type="ECO:0000256" key="8">
    <source>
        <dbReference type="ARBA" id="ARBA00022837"/>
    </source>
</evidence>
<dbReference type="Pfam" id="PF02806">
    <property type="entry name" value="Alpha-amylase_C"/>
    <property type="match status" value="1"/>
</dbReference>
<keyword evidence="10 13" id="KW-0119">Carbohydrate metabolism</keyword>
<dbReference type="EC" id="3.2.1.1" evidence="5 13"/>
<evidence type="ECO:0000256" key="11">
    <source>
        <dbReference type="ARBA" id="ARBA00023295"/>
    </source>
</evidence>
<feature type="region of interest" description="Disordered" evidence="14">
    <location>
        <begin position="524"/>
        <end position="548"/>
    </location>
</feature>
<dbReference type="PANTHER" id="PTHR43447">
    <property type="entry name" value="ALPHA-AMYLASE"/>
    <property type="match status" value="1"/>
</dbReference>
<evidence type="ECO:0000256" key="12">
    <source>
        <dbReference type="RuleBase" id="RU003615"/>
    </source>
</evidence>
<dbReference type="OMA" id="WARTVIM"/>
<feature type="signal peptide" evidence="15">
    <location>
        <begin position="1"/>
        <end position="16"/>
    </location>
</feature>
<dbReference type="GO" id="GO:0005975">
    <property type="term" value="P:carbohydrate metabolic process"/>
    <property type="evidence" value="ECO:0000318"/>
    <property type="project" value="GO_Central"/>
</dbReference>
<comment type="similarity">
    <text evidence="4 12">Belongs to the glycosyl hydrolase 13 family.</text>
</comment>
<dbReference type="InterPro" id="IPR017853">
    <property type="entry name" value="GH"/>
</dbReference>
<dbReference type="InterPro" id="IPR013780">
    <property type="entry name" value="Glyco_hydro_b"/>
</dbReference>